<dbReference type="OrthoDB" id="272985at2759"/>
<dbReference type="PANTHER" id="PTHR47642">
    <property type="entry name" value="ATP-DEPENDENT DNA HELICASE"/>
    <property type="match status" value="1"/>
</dbReference>
<dbReference type="STRING" id="53326.A0A016TJZ9"/>
<keyword evidence="1" id="KW-0234">DNA repair</keyword>
<dbReference type="InterPro" id="IPR049163">
    <property type="entry name" value="Pif1-like_2B_dom"/>
</dbReference>
<proteinExistence type="inferred from homology"/>
<dbReference type="AlphaFoldDB" id="A0A016TJZ9"/>
<evidence type="ECO:0000256" key="2">
    <source>
        <dbReference type="SAM" id="MobiDB-lite"/>
    </source>
</evidence>
<feature type="domain" description="DNA helicase Pif1-like DEAD-box helicase" evidence="3">
    <location>
        <begin position="82"/>
        <end position="280"/>
    </location>
</feature>
<dbReference type="Pfam" id="PF21530">
    <property type="entry name" value="Pif1_2B_dom"/>
    <property type="match status" value="1"/>
</dbReference>
<dbReference type="Proteomes" id="UP000024635">
    <property type="component" value="Unassembled WGS sequence"/>
</dbReference>
<dbReference type="GO" id="GO:0006281">
    <property type="term" value="P:DNA repair"/>
    <property type="evidence" value="ECO:0007669"/>
    <property type="project" value="UniProtKB-KW"/>
</dbReference>
<keyword evidence="1" id="KW-0067">ATP-binding</keyword>
<evidence type="ECO:0000313" key="6">
    <source>
        <dbReference type="Proteomes" id="UP000024635"/>
    </source>
</evidence>
<keyword evidence="1" id="KW-0347">Helicase</keyword>
<dbReference type="EC" id="5.6.2.3" evidence="1"/>
<comment type="similarity">
    <text evidence="1">Belongs to the helicase family.</text>
</comment>
<reference evidence="6" key="1">
    <citation type="journal article" date="2015" name="Nat. Genet.">
        <title>The genome and transcriptome of the zoonotic hookworm Ancylostoma ceylanicum identify infection-specific gene families.</title>
        <authorList>
            <person name="Schwarz E.M."/>
            <person name="Hu Y."/>
            <person name="Antoshechkin I."/>
            <person name="Miller M.M."/>
            <person name="Sternberg P.W."/>
            <person name="Aroian R.V."/>
        </authorList>
    </citation>
    <scope>NUCLEOTIDE SEQUENCE</scope>
    <source>
        <strain evidence="6">HY135</strain>
    </source>
</reference>
<evidence type="ECO:0000259" key="4">
    <source>
        <dbReference type="Pfam" id="PF21530"/>
    </source>
</evidence>
<gene>
    <name evidence="5" type="primary">Acey_s0096.g2872</name>
    <name evidence="5" type="synonym">Acey-pif-1</name>
    <name evidence="5" type="ORF">Y032_0096g2872</name>
</gene>
<dbReference type="SUPFAM" id="SSF52540">
    <property type="entry name" value="P-loop containing nucleoside triphosphate hydrolases"/>
    <property type="match status" value="2"/>
</dbReference>
<dbReference type="GO" id="GO:0005524">
    <property type="term" value="F:ATP binding"/>
    <property type="evidence" value="ECO:0007669"/>
    <property type="project" value="UniProtKB-KW"/>
</dbReference>
<dbReference type="EMBL" id="JARK01001432">
    <property type="protein sequence ID" value="EYC02972.1"/>
    <property type="molecule type" value="Genomic_DNA"/>
</dbReference>
<dbReference type="CDD" id="cd18037">
    <property type="entry name" value="DEXSc_Pif1_like"/>
    <property type="match status" value="1"/>
</dbReference>
<dbReference type="InterPro" id="IPR027417">
    <property type="entry name" value="P-loop_NTPase"/>
</dbReference>
<dbReference type="Gene3D" id="3.40.50.300">
    <property type="entry name" value="P-loop containing nucleotide triphosphate hydrolases"/>
    <property type="match status" value="2"/>
</dbReference>
<comment type="catalytic activity">
    <reaction evidence="1">
        <text>ATP + H2O = ADP + phosphate + H(+)</text>
        <dbReference type="Rhea" id="RHEA:13065"/>
        <dbReference type="ChEBI" id="CHEBI:15377"/>
        <dbReference type="ChEBI" id="CHEBI:15378"/>
        <dbReference type="ChEBI" id="CHEBI:30616"/>
        <dbReference type="ChEBI" id="CHEBI:43474"/>
        <dbReference type="ChEBI" id="CHEBI:456216"/>
        <dbReference type="EC" id="5.6.2.3"/>
    </reaction>
</comment>
<evidence type="ECO:0000313" key="5">
    <source>
        <dbReference type="EMBL" id="EYC02972.1"/>
    </source>
</evidence>
<dbReference type="GO" id="GO:0000723">
    <property type="term" value="P:telomere maintenance"/>
    <property type="evidence" value="ECO:0007669"/>
    <property type="project" value="InterPro"/>
</dbReference>
<keyword evidence="6" id="KW-1185">Reference proteome</keyword>
<comment type="caution">
    <text evidence="5">The sequence shown here is derived from an EMBL/GenBank/DDBJ whole genome shotgun (WGS) entry which is preliminary data.</text>
</comment>
<dbReference type="GO" id="GO:0006310">
    <property type="term" value="P:DNA recombination"/>
    <property type="evidence" value="ECO:0007669"/>
    <property type="project" value="UniProtKB-KW"/>
</dbReference>
<dbReference type="PANTHER" id="PTHR47642:SF7">
    <property type="entry name" value="ATP-DEPENDENT DNA HELICASE PIF1"/>
    <property type="match status" value="1"/>
</dbReference>
<organism evidence="5 6">
    <name type="scientific">Ancylostoma ceylanicum</name>
    <dbReference type="NCBI Taxonomy" id="53326"/>
    <lineage>
        <taxon>Eukaryota</taxon>
        <taxon>Metazoa</taxon>
        <taxon>Ecdysozoa</taxon>
        <taxon>Nematoda</taxon>
        <taxon>Chromadorea</taxon>
        <taxon>Rhabditida</taxon>
        <taxon>Rhabditina</taxon>
        <taxon>Rhabditomorpha</taxon>
        <taxon>Strongyloidea</taxon>
        <taxon>Ancylostomatidae</taxon>
        <taxon>Ancylostomatinae</taxon>
        <taxon>Ancylostoma</taxon>
    </lineage>
</organism>
<evidence type="ECO:0000259" key="3">
    <source>
        <dbReference type="Pfam" id="PF05970"/>
    </source>
</evidence>
<feature type="region of interest" description="Disordered" evidence="2">
    <location>
        <begin position="44"/>
        <end position="68"/>
    </location>
</feature>
<keyword evidence="1" id="KW-0378">Hydrolase</keyword>
<dbReference type="InterPro" id="IPR010285">
    <property type="entry name" value="DNA_helicase_pif1-like_DEAD"/>
</dbReference>
<keyword evidence="1" id="KW-0227">DNA damage</keyword>
<comment type="cofactor">
    <cofactor evidence="1">
        <name>Mg(2+)</name>
        <dbReference type="ChEBI" id="CHEBI:18420"/>
    </cofactor>
</comment>
<protein>
    <recommendedName>
        <fullName evidence="1">ATP-dependent DNA helicase</fullName>
        <ecNumber evidence="1">5.6.2.3</ecNumber>
    </recommendedName>
</protein>
<accession>A0A016TJZ9</accession>
<dbReference type="InterPro" id="IPR051055">
    <property type="entry name" value="PIF1_helicase"/>
</dbReference>
<sequence>MSRFSEMSTQFRDLPSLHTVLSPLSVDEIRQVRRLRGVAESPLCGSPKATASRHVDSSSTTPKVCRKPLQKEAASKRCDIIQLSDEQRAVVRCVLQSRENVFFTGSAGTGKSIVLRRIIDMLPATTTFVTAATGVAACQLGGVTLHSFAGIGVGQGTLEQSLALAKGKDPIVKQWKQCTHLIIDEVSMIDADYFTRIEYVARNIRGDNRPFGGIQLIVTGDFLQLPPVCGRSDNAKFCFECEAWNRSIQRTILLENVRRQDDVRFINVLQEIRIGRCGAEVSRALTETKTNNFSMSDIVPTRLCTHTADALAVNNRCLEELEGQPRIFEAEDSQFIPESIRCMIPKKLVLKVSAQNVHATQVMLTKNIDLMRGLSNGSRGVVKKFSKAGYPVVKFFSNGDEIEVVPIRFAVRIPGCDEPACRRQLPLQLAWAISIHKSQGLTLDAVEVSLERVFAEGQSYVALSRARSLSSLRVITFDPSVIKANERVVKYYDSIKENAALEEEEENFVLRKRSRLSSEF</sequence>
<feature type="domain" description="DNA helicase Pif1-like 2B" evidence="4">
    <location>
        <begin position="341"/>
        <end position="385"/>
    </location>
</feature>
<dbReference type="GO" id="GO:0043139">
    <property type="term" value="F:5'-3' DNA helicase activity"/>
    <property type="evidence" value="ECO:0007669"/>
    <property type="project" value="UniProtKB-EC"/>
</dbReference>
<dbReference type="CDD" id="cd18809">
    <property type="entry name" value="SF1_C_RecD"/>
    <property type="match status" value="1"/>
</dbReference>
<name>A0A016TJZ9_9BILA</name>
<evidence type="ECO:0000256" key="1">
    <source>
        <dbReference type="RuleBase" id="RU363044"/>
    </source>
</evidence>
<dbReference type="Pfam" id="PF05970">
    <property type="entry name" value="PIF1"/>
    <property type="match status" value="1"/>
</dbReference>
<keyword evidence="1" id="KW-0547">Nucleotide-binding</keyword>
<keyword evidence="1" id="KW-0233">DNA recombination</keyword>
<dbReference type="GO" id="GO:0016887">
    <property type="term" value="F:ATP hydrolysis activity"/>
    <property type="evidence" value="ECO:0007669"/>
    <property type="project" value="RHEA"/>
</dbReference>